<comment type="catalytic activity">
    <reaction evidence="1 11 14">
        <text>(2R)-3-phosphoglycerate + ATP = (2R)-3-phospho-glyceroyl phosphate + ADP</text>
        <dbReference type="Rhea" id="RHEA:14801"/>
        <dbReference type="ChEBI" id="CHEBI:30616"/>
        <dbReference type="ChEBI" id="CHEBI:57604"/>
        <dbReference type="ChEBI" id="CHEBI:58272"/>
        <dbReference type="ChEBI" id="CHEBI:456216"/>
        <dbReference type="EC" id="2.7.2.3"/>
    </reaction>
</comment>
<sequence length="389" mass="42488">MVKITDLPIKGKRVFLRVDFNCPLNEKGEITDDTRIRAGLETIQYIIKGEGIPIIASHLGKPKGRPDPRYSMRVVRERLSQLLARPVILTPDCIGSETERIVLSSQVGDVILLENLRFHPGEEKNDLEFARNLRKLADFYVNDAFGCLHRAHASVSALPKLFSNPAIGFLLEKEIRYLTGLLTAPVQPFVAIIGGAKISDKLGVIKNLIGKVDYLLIGGGVAFNFVKAKGYEIGNSVWEPEKLEEARSLLTEAKLILPRDFLVAKAIAEETEVILVKEGEIPSGWIGVDIGEETIAYYKGILKTARTIVWAGPLGIFEYERFARGTREIGWAIKEATERGATTVVGGGDTAAALAKFGLLNQVSHVSTGGGACLEFLEGKELPGISALK</sequence>
<dbReference type="PANTHER" id="PTHR11406:SF23">
    <property type="entry name" value="PHOSPHOGLYCERATE KINASE 1, CHLOROPLASTIC-RELATED"/>
    <property type="match status" value="1"/>
</dbReference>
<feature type="binding site" evidence="12">
    <location>
        <position position="35"/>
    </location>
    <ligand>
        <name>(2R)-3-phosphoglycerate</name>
        <dbReference type="ChEBI" id="CHEBI:58272"/>
    </ligand>
</feature>
<feature type="binding site" evidence="11 12">
    <location>
        <begin position="19"/>
        <end position="21"/>
    </location>
    <ligand>
        <name>substrate</name>
    </ligand>
</feature>
<organism evidence="15">
    <name type="scientific">candidate division WOR-3 bacterium</name>
    <dbReference type="NCBI Taxonomy" id="2052148"/>
    <lineage>
        <taxon>Bacteria</taxon>
        <taxon>Bacteria division WOR-3</taxon>
    </lineage>
</organism>
<feature type="binding site" evidence="11 13">
    <location>
        <position position="318"/>
    </location>
    <ligand>
        <name>ATP</name>
        <dbReference type="ChEBI" id="CHEBI:30616"/>
    </ligand>
</feature>
<name>A0A7C3YS76_UNCW3</name>
<dbReference type="PROSITE" id="PS00111">
    <property type="entry name" value="PGLYCERATE_KINASE"/>
    <property type="match status" value="1"/>
</dbReference>
<dbReference type="GO" id="GO:0005524">
    <property type="term" value="F:ATP binding"/>
    <property type="evidence" value="ECO:0007669"/>
    <property type="project" value="UniProtKB-KW"/>
</dbReference>
<comment type="subunit">
    <text evidence="4 11">Monomer.</text>
</comment>
<feature type="binding site" evidence="11 13">
    <location>
        <begin position="347"/>
        <end position="350"/>
    </location>
    <ligand>
        <name>ATP</name>
        <dbReference type="ChEBI" id="CHEBI:30616"/>
    </ligand>
</feature>
<evidence type="ECO:0000256" key="2">
    <source>
        <dbReference type="ARBA" id="ARBA00004838"/>
    </source>
</evidence>
<keyword evidence="9 11" id="KW-0418">Kinase</keyword>
<gene>
    <name evidence="11" type="primary">pgk</name>
    <name evidence="15" type="ORF">ENX07_02210</name>
</gene>
<evidence type="ECO:0000256" key="10">
    <source>
        <dbReference type="ARBA" id="ARBA00022840"/>
    </source>
</evidence>
<dbReference type="InterPro" id="IPR015824">
    <property type="entry name" value="Phosphoglycerate_kinase_N"/>
</dbReference>
<evidence type="ECO:0000256" key="13">
    <source>
        <dbReference type="PIRSR" id="PIRSR000724-2"/>
    </source>
</evidence>
<feature type="binding site" evidence="11">
    <location>
        <position position="117"/>
    </location>
    <ligand>
        <name>substrate</name>
    </ligand>
</feature>
<keyword evidence="8 11" id="KW-0547">Nucleotide-binding</keyword>
<evidence type="ECO:0000256" key="14">
    <source>
        <dbReference type="RuleBase" id="RU000532"/>
    </source>
</evidence>
<dbReference type="PIRSF" id="PIRSF000724">
    <property type="entry name" value="Pgk"/>
    <property type="match status" value="1"/>
</dbReference>
<evidence type="ECO:0000256" key="1">
    <source>
        <dbReference type="ARBA" id="ARBA00000642"/>
    </source>
</evidence>
<dbReference type="Pfam" id="PF00162">
    <property type="entry name" value="PGK"/>
    <property type="match status" value="1"/>
</dbReference>
<dbReference type="AlphaFoldDB" id="A0A7C3YS76"/>
<dbReference type="InterPro" id="IPR015911">
    <property type="entry name" value="Phosphoglycerate_kinase_CS"/>
</dbReference>
<dbReference type="FunFam" id="3.40.50.1260:FF:000003">
    <property type="entry name" value="Phosphoglycerate kinase"/>
    <property type="match status" value="1"/>
</dbReference>
<dbReference type="GO" id="GO:0043531">
    <property type="term" value="F:ADP binding"/>
    <property type="evidence" value="ECO:0007669"/>
    <property type="project" value="TreeGrafter"/>
</dbReference>
<proteinExistence type="inferred from homology"/>
<keyword evidence="11" id="KW-0324">Glycolysis</keyword>
<comment type="similarity">
    <text evidence="3 11 14">Belongs to the phosphoglycerate kinase family.</text>
</comment>
<dbReference type="GO" id="GO:0006094">
    <property type="term" value="P:gluconeogenesis"/>
    <property type="evidence" value="ECO:0007669"/>
    <property type="project" value="TreeGrafter"/>
</dbReference>
<feature type="binding site" evidence="12">
    <location>
        <position position="117"/>
    </location>
    <ligand>
        <name>(2R)-3-phosphoglycerate</name>
        <dbReference type="ChEBI" id="CHEBI:58272"/>
    </ligand>
</feature>
<evidence type="ECO:0000256" key="9">
    <source>
        <dbReference type="ARBA" id="ARBA00022777"/>
    </source>
</evidence>
<comment type="caution">
    <text evidence="15">The sequence shown here is derived from an EMBL/GenBank/DDBJ whole genome shotgun (WGS) entry which is preliminary data.</text>
</comment>
<feature type="binding site" evidence="11">
    <location>
        <position position="150"/>
    </location>
    <ligand>
        <name>substrate</name>
    </ligand>
</feature>
<evidence type="ECO:0000256" key="7">
    <source>
        <dbReference type="ARBA" id="ARBA00022679"/>
    </source>
</evidence>
<evidence type="ECO:0000256" key="6">
    <source>
        <dbReference type="ARBA" id="ARBA00016471"/>
    </source>
</evidence>
<keyword evidence="11" id="KW-0963">Cytoplasm</keyword>
<dbReference type="EC" id="2.7.2.3" evidence="5 11"/>
<dbReference type="PRINTS" id="PR00477">
    <property type="entry name" value="PHGLYCKINASE"/>
</dbReference>
<evidence type="ECO:0000256" key="8">
    <source>
        <dbReference type="ARBA" id="ARBA00022741"/>
    </source>
</evidence>
<evidence type="ECO:0000313" key="15">
    <source>
        <dbReference type="EMBL" id="HGE98873.1"/>
    </source>
</evidence>
<dbReference type="GO" id="GO:0004618">
    <property type="term" value="F:phosphoglycerate kinase activity"/>
    <property type="evidence" value="ECO:0007669"/>
    <property type="project" value="UniProtKB-UniRule"/>
</dbReference>
<dbReference type="InterPro" id="IPR036043">
    <property type="entry name" value="Phosphoglycerate_kinase_sf"/>
</dbReference>
<feature type="binding site" evidence="11 12">
    <location>
        <begin position="58"/>
        <end position="61"/>
    </location>
    <ligand>
        <name>substrate</name>
    </ligand>
</feature>
<dbReference type="FunFam" id="3.40.50.1260:FF:000006">
    <property type="entry name" value="Phosphoglycerate kinase"/>
    <property type="match status" value="1"/>
</dbReference>
<protein>
    <recommendedName>
        <fullName evidence="6 11">Phosphoglycerate kinase</fullName>
        <ecNumber evidence="5 11">2.7.2.3</ecNumber>
    </recommendedName>
</protein>
<keyword evidence="7 11" id="KW-0808">Transferase</keyword>
<keyword evidence="10 11" id="KW-0067">ATP-binding</keyword>
<dbReference type="GO" id="GO:0006096">
    <property type="term" value="P:glycolytic process"/>
    <property type="evidence" value="ECO:0007669"/>
    <property type="project" value="UniProtKB-UniRule"/>
</dbReference>
<evidence type="ECO:0000256" key="11">
    <source>
        <dbReference type="HAMAP-Rule" id="MF_00145"/>
    </source>
</evidence>
<comment type="pathway">
    <text evidence="2 11">Carbohydrate degradation; glycolysis; pyruvate from D-glyceraldehyde 3-phosphate: step 2/5.</text>
</comment>
<dbReference type="UniPathway" id="UPA00109">
    <property type="reaction ID" value="UER00185"/>
</dbReference>
<feature type="binding site" evidence="11">
    <location>
        <position position="287"/>
    </location>
    <ligand>
        <name>ATP</name>
        <dbReference type="ChEBI" id="CHEBI:30616"/>
    </ligand>
</feature>
<evidence type="ECO:0000256" key="12">
    <source>
        <dbReference type="PIRSR" id="PIRSR000724-1"/>
    </source>
</evidence>
<evidence type="ECO:0000256" key="4">
    <source>
        <dbReference type="ARBA" id="ARBA00011245"/>
    </source>
</evidence>
<dbReference type="GO" id="GO:0005829">
    <property type="term" value="C:cytosol"/>
    <property type="evidence" value="ECO:0007669"/>
    <property type="project" value="UniProtKB-ARBA"/>
</dbReference>
<evidence type="ECO:0000256" key="5">
    <source>
        <dbReference type="ARBA" id="ARBA00013061"/>
    </source>
</evidence>
<evidence type="ECO:0000256" key="3">
    <source>
        <dbReference type="ARBA" id="ARBA00008982"/>
    </source>
</evidence>
<dbReference type="EMBL" id="DTMQ01000014">
    <property type="protein sequence ID" value="HGE98873.1"/>
    <property type="molecule type" value="Genomic_DNA"/>
</dbReference>
<dbReference type="InterPro" id="IPR001576">
    <property type="entry name" value="Phosphoglycerate_kinase"/>
</dbReference>
<feature type="binding site" evidence="11 13">
    <location>
        <position position="201"/>
    </location>
    <ligand>
        <name>ATP</name>
        <dbReference type="ChEBI" id="CHEBI:30616"/>
    </ligand>
</feature>
<dbReference type="SUPFAM" id="SSF53748">
    <property type="entry name" value="Phosphoglycerate kinase"/>
    <property type="match status" value="1"/>
</dbReference>
<feature type="binding site" evidence="11">
    <location>
        <position position="35"/>
    </location>
    <ligand>
        <name>substrate</name>
    </ligand>
</feature>
<reference evidence="15" key="1">
    <citation type="journal article" date="2020" name="mSystems">
        <title>Genome- and Community-Level Interaction Insights into Carbon Utilization and Element Cycling Functions of Hydrothermarchaeota in Hydrothermal Sediment.</title>
        <authorList>
            <person name="Zhou Z."/>
            <person name="Liu Y."/>
            <person name="Xu W."/>
            <person name="Pan J."/>
            <person name="Luo Z.H."/>
            <person name="Li M."/>
        </authorList>
    </citation>
    <scope>NUCLEOTIDE SEQUENCE [LARGE SCALE GENOMIC DNA]</scope>
    <source>
        <strain evidence="15">SpSt-906</strain>
    </source>
</reference>
<dbReference type="PANTHER" id="PTHR11406">
    <property type="entry name" value="PHOSPHOGLYCERATE KINASE"/>
    <property type="match status" value="1"/>
</dbReference>
<comment type="subcellular location">
    <subcellularLocation>
        <location evidence="11">Cytoplasm</location>
    </subcellularLocation>
</comment>
<accession>A0A7C3YS76</accession>
<feature type="binding site" evidence="12">
    <location>
        <position position="150"/>
    </location>
    <ligand>
        <name>(2R)-3-phosphoglycerate</name>
        <dbReference type="ChEBI" id="CHEBI:58272"/>
    </ligand>
</feature>
<dbReference type="Gene3D" id="3.40.50.1260">
    <property type="entry name" value="Phosphoglycerate kinase, N-terminal domain"/>
    <property type="match status" value="2"/>
</dbReference>
<dbReference type="HAMAP" id="MF_00145">
    <property type="entry name" value="Phosphoglyc_kinase"/>
    <property type="match status" value="1"/>
</dbReference>